<evidence type="ECO:0000256" key="7">
    <source>
        <dbReference type="SAM" id="MobiDB-lite"/>
    </source>
</evidence>
<keyword evidence="5" id="KW-0862">Zinc</keyword>
<dbReference type="SUPFAM" id="SSF117856">
    <property type="entry name" value="AF0104/ALDC/Ptd012-like"/>
    <property type="match status" value="1"/>
</dbReference>
<comment type="subunit">
    <text evidence="2">Monomer.</text>
</comment>
<dbReference type="Pfam" id="PF26091">
    <property type="entry name" value="PWI_CCDC43"/>
    <property type="match status" value="1"/>
</dbReference>
<evidence type="ECO:0000256" key="1">
    <source>
        <dbReference type="ARBA" id="ARBA00004123"/>
    </source>
</evidence>
<protein>
    <submittedName>
        <fullName evidence="9">Ester hydrolase</fullName>
    </submittedName>
</protein>
<dbReference type="GO" id="GO:0008270">
    <property type="term" value="F:zinc ion binding"/>
    <property type="evidence" value="ECO:0007669"/>
    <property type="project" value="TreeGrafter"/>
</dbReference>
<evidence type="ECO:0000256" key="5">
    <source>
        <dbReference type="ARBA" id="ARBA00022833"/>
    </source>
</evidence>
<dbReference type="GeneID" id="36343704"/>
<evidence type="ECO:0000259" key="8">
    <source>
        <dbReference type="SMART" id="SM01168"/>
    </source>
</evidence>
<keyword evidence="4 9" id="KW-0378">Hydrolase</keyword>
<evidence type="ECO:0000256" key="4">
    <source>
        <dbReference type="ARBA" id="ARBA00022801"/>
    </source>
</evidence>
<comment type="subcellular location">
    <subcellularLocation>
        <location evidence="1">Nucleus</location>
    </subcellularLocation>
</comment>
<feature type="region of interest" description="Disordered" evidence="7">
    <location>
        <begin position="129"/>
        <end position="167"/>
    </location>
</feature>
<comment type="caution">
    <text evidence="9">The sequence shown here is derived from an EMBL/GenBank/DDBJ whole genome shotgun (WGS) entry which is preliminary data.</text>
</comment>
<dbReference type="GO" id="GO:0016788">
    <property type="term" value="F:hydrolase activity, acting on ester bonds"/>
    <property type="evidence" value="ECO:0007669"/>
    <property type="project" value="TreeGrafter"/>
</dbReference>
<dbReference type="SMART" id="SM01168">
    <property type="entry name" value="DUF1907"/>
    <property type="match status" value="1"/>
</dbReference>
<name>W6UGA0_ECHGR</name>
<organism evidence="9 10">
    <name type="scientific">Echinococcus granulosus</name>
    <name type="common">Hydatid tapeworm</name>
    <dbReference type="NCBI Taxonomy" id="6210"/>
    <lineage>
        <taxon>Eukaryota</taxon>
        <taxon>Metazoa</taxon>
        <taxon>Spiralia</taxon>
        <taxon>Lophotrochozoa</taxon>
        <taxon>Platyhelminthes</taxon>
        <taxon>Cestoda</taxon>
        <taxon>Eucestoda</taxon>
        <taxon>Cyclophyllidea</taxon>
        <taxon>Taeniidae</taxon>
        <taxon>Echinococcus</taxon>
        <taxon>Echinococcus granulosus group</taxon>
    </lineage>
</organism>
<feature type="compositionally biased region" description="Low complexity" evidence="7">
    <location>
        <begin position="342"/>
        <end position="356"/>
    </location>
</feature>
<evidence type="ECO:0000313" key="10">
    <source>
        <dbReference type="Proteomes" id="UP000019149"/>
    </source>
</evidence>
<accession>W6UGA0</accession>
<dbReference type="EMBL" id="APAU02000092">
    <property type="protein sequence ID" value="EUB57172.1"/>
    <property type="molecule type" value="Genomic_DNA"/>
</dbReference>
<dbReference type="CTD" id="36343704"/>
<feature type="compositionally biased region" description="Polar residues" evidence="7">
    <location>
        <begin position="129"/>
        <end position="145"/>
    </location>
</feature>
<gene>
    <name evidence="9" type="ORF">EGR_07989</name>
</gene>
<evidence type="ECO:0000256" key="2">
    <source>
        <dbReference type="ARBA" id="ARBA00011245"/>
    </source>
</evidence>
<keyword evidence="3" id="KW-0479">Metal-binding</keyword>
<evidence type="ECO:0000256" key="6">
    <source>
        <dbReference type="ARBA" id="ARBA00023242"/>
    </source>
</evidence>
<dbReference type="AlphaFoldDB" id="W6UGA0"/>
<dbReference type="Proteomes" id="UP000019149">
    <property type="component" value="Unassembled WGS sequence"/>
</dbReference>
<dbReference type="PANTHER" id="PTHR13204">
    <property type="entry name" value="PTD012 PROTEIN"/>
    <property type="match status" value="1"/>
</dbReference>
<feature type="region of interest" description="Disordered" evidence="7">
    <location>
        <begin position="330"/>
        <end position="358"/>
    </location>
</feature>
<feature type="region of interest" description="Disordered" evidence="7">
    <location>
        <begin position="405"/>
        <end position="427"/>
    </location>
</feature>
<keyword evidence="10" id="KW-1185">Reference proteome</keyword>
<reference evidence="9 10" key="1">
    <citation type="journal article" date="2013" name="Nat. Genet.">
        <title>The genome of the hydatid tapeworm Echinococcus granulosus.</title>
        <authorList>
            <person name="Zheng H."/>
            <person name="Zhang W."/>
            <person name="Zhang L."/>
            <person name="Zhang Z."/>
            <person name="Li J."/>
            <person name="Lu G."/>
            <person name="Zhu Y."/>
            <person name="Wang Y."/>
            <person name="Huang Y."/>
            <person name="Liu J."/>
            <person name="Kang H."/>
            <person name="Chen J."/>
            <person name="Wang L."/>
            <person name="Chen A."/>
            <person name="Yu S."/>
            <person name="Gao Z."/>
            <person name="Jin L."/>
            <person name="Gu W."/>
            <person name="Wang Z."/>
            <person name="Zhao L."/>
            <person name="Shi B."/>
            <person name="Wen H."/>
            <person name="Lin R."/>
            <person name="Jones M.K."/>
            <person name="Brejova B."/>
            <person name="Vinar T."/>
            <person name="Zhao G."/>
            <person name="McManus D.P."/>
            <person name="Chen Z."/>
            <person name="Zhou Y."/>
            <person name="Wang S."/>
        </authorList>
    </citation>
    <scope>NUCLEOTIDE SEQUENCE [LARGE SCALE GENOMIC DNA]</scope>
</reference>
<dbReference type="PANTHER" id="PTHR13204:SF1">
    <property type="entry name" value="ESTER HYDROLASE C11ORF54"/>
    <property type="match status" value="1"/>
</dbReference>
<dbReference type="InterPro" id="IPR015021">
    <property type="entry name" value="C11orf54_DUF1907"/>
</dbReference>
<feature type="compositionally biased region" description="Basic residues" evidence="7">
    <location>
        <begin position="152"/>
        <end position="165"/>
    </location>
</feature>
<dbReference type="OrthoDB" id="6271981at2759"/>
<evidence type="ECO:0000256" key="3">
    <source>
        <dbReference type="ARBA" id="ARBA00022723"/>
    </source>
</evidence>
<dbReference type="RefSeq" id="XP_024348368.1">
    <property type="nucleotide sequence ID" value="XM_024497238.1"/>
</dbReference>
<evidence type="ECO:0000313" key="9">
    <source>
        <dbReference type="EMBL" id="EUB57172.1"/>
    </source>
</evidence>
<dbReference type="KEGG" id="egl:EGR_07989"/>
<dbReference type="GO" id="GO:0005634">
    <property type="term" value="C:nucleus"/>
    <property type="evidence" value="ECO:0007669"/>
    <property type="project" value="UniProtKB-SubCell"/>
</dbReference>
<dbReference type="Pfam" id="PF08925">
    <property type="entry name" value="DUF1907"/>
    <property type="match status" value="1"/>
</dbReference>
<keyword evidence="6" id="KW-0539">Nucleus</keyword>
<sequence>MAATTSSNTAFSDWLEKYLTHLSNDIDIEVYGDYIEGLLKDETLDKQEIIDSIRSFLESVLPSKSAIEGSEMIFSRFHDSKATASAHSSSSNAATNTTVSEHFDHLEEQMRSILISTVVANTTTLASSYANPFSPTNSSTQSTALKTQGGKKQSHQKQEHQRHKQRDACTAAVLRAAGVSGYQGDEEAEAALTVALADAEYFAKQATTGINGGVSPSATTVNTVSKGGKSGSGADVVAAMIAEREEEIDLEEIEETQGYAKKEGIKPGSVMDALSTLNPGKFSSSNTAVAAAEDLKSARHLKRMPTPGDVNSSSTPGYLLLNSRAAGSIGASAATPTPLGGSAASSMKKKSAPPSKHLANIGARAEEKHQRMMERQRERLGAVGPSGNRLDDMDAFFFSDDEDEVETKMGKSRQGKKDDVLLSSGGNRERAAEAEKLARVISAREYAEARSKEKAEQCGSPSSERASNTLLSSLGQIFITEAMPGKVVEIVAHKRIGGPSIIDLMQAALYDKFSKQELPMALGGVFYLQNSGAQASVLCELPQEPYHTFPCLKKYQTSFNIDGPIIGVGTVLSHDPKKMGFSMASFYCWNASRLLTGHFENDICPEKATYTVYLTPAKKLYRQDKPVHN</sequence>
<feature type="domain" description="DUF1907" evidence="8">
    <location>
        <begin position="398"/>
        <end position="623"/>
    </location>
</feature>
<proteinExistence type="predicted"/>
<dbReference type="InterPro" id="IPR058771">
    <property type="entry name" value="PWI_CCDC43"/>
</dbReference>
<dbReference type="OMA" id="QRDACTA"/>